<evidence type="ECO:0000313" key="2">
    <source>
        <dbReference type="Proteomes" id="UP000677152"/>
    </source>
</evidence>
<name>A0AA45L7N2_9PSEU</name>
<sequence>MKTITRLLGAPTASAAPEGDVTAQAVVRVRSGAAARGDARLDGTFPWWVADYGSGYQDAQVDCWKDGAWATGDYRGNRWFRAYVSHTGNATQWAFAHSSYVTDQSAVRGCRLVG</sequence>
<organism evidence="1 2">
    <name type="scientific">Actinosynnema pretiosum subsp. pretiosum</name>
    <dbReference type="NCBI Taxonomy" id="103721"/>
    <lineage>
        <taxon>Bacteria</taxon>
        <taxon>Bacillati</taxon>
        <taxon>Actinomycetota</taxon>
        <taxon>Actinomycetes</taxon>
        <taxon>Pseudonocardiales</taxon>
        <taxon>Pseudonocardiaceae</taxon>
        <taxon>Actinosynnema</taxon>
    </lineage>
</organism>
<dbReference type="EMBL" id="CP073249">
    <property type="protein sequence ID" value="QUF05124.1"/>
    <property type="molecule type" value="Genomic_DNA"/>
</dbReference>
<dbReference type="Proteomes" id="UP000677152">
    <property type="component" value="Chromosome"/>
</dbReference>
<reference evidence="1" key="1">
    <citation type="submission" date="2021-04" db="EMBL/GenBank/DDBJ databases">
        <title>Genomic sequence of Actinosynnema pretiosum subsp. pretiosum ATCC 31280 (C-14919).</title>
        <authorList>
            <person name="Bai L."/>
            <person name="Wang X."/>
            <person name="Xiao Y."/>
        </authorList>
    </citation>
    <scope>NUCLEOTIDE SEQUENCE</scope>
    <source>
        <strain evidence="1">ATCC 31280</strain>
    </source>
</reference>
<accession>A0AA45L7N2</accession>
<proteinExistence type="predicted"/>
<evidence type="ECO:0000313" key="1">
    <source>
        <dbReference type="EMBL" id="QUF05124.1"/>
    </source>
</evidence>
<dbReference type="AlphaFoldDB" id="A0AA45L7N2"/>
<gene>
    <name evidence="1" type="ORF">KCV87_03125</name>
</gene>
<protein>
    <submittedName>
        <fullName evidence="1">Uncharacterized protein</fullName>
    </submittedName>
</protein>